<dbReference type="PANTHER" id="PTHR45528:SF1">
    <property type="entry name" value="SENSOR HISTIDINE KINASE CPXA"/>
    <property type="match status" value="1"/>
</dbReference>
<feature type="domain" description="HAMP" evidence="14">
    <location>
        <begin position="171"/>
        <end position="223"/>
    </location>
</feature>
<gene>
    <name evidence="15" type="ORF">KS419_10415</name>
</gene>
<protein>
    <recommendedName>
        <fullName evidence="3">histidine kinase</fullName>
        <ecNumber evidence="3">2.7.13.3</ecNumber>
    </recommendedName>
</protein>
<dbReference type="InterPro" id="IPR005467">
    <property type="entry name" value="His_kinase_dom"/>
</dbReference>
<dbReference type="Pfam" id="PF00512">
    <property type="entry name" value="HisKA"/>
    <property type="match status" value="1"/>
</dbReference>
<evidence type="ECO:0000256" key="1">
    <source>
        <dbReference type="ARBA" id="ARBA00000085"/>
    </source>
</evidence>
<dbReference type="Pfam" id="PF02518">
    <property type="entry name" value="HATPase_c"/>
    <property type="match status" value="1"/>
</dbReference>
<dbReference type="InterPro" id="IPR003660">
    <property type="entry name" value="HAMP_dom"/>
</dbReference>
<organism evidence="15 16">
    <name type="scientific">Evansella tamaricis</name>
    <dbReference type="NCBI Taxonomy" id="2069301"/>
    <lineage>
        <taxon>Bacteria</taxon>
        <taxon>Bacillati</taxon>
        <taxon>Bacillota</taxon>
        <taxon>Bacilli</taxon>
        <taxon>Bacillales</taxon>
        <taxon>Bacillaceae</taxon>
        <taxon>Evansella</taxon>
    </lineage>
</organism>
<feature type="transmembrane region" description="Helical" evidence="12">
    <location>
        <begin position="143"/>
        <end position="168"/>
    </location>
</feature>
<dbReference type="Pfam" id="PF00672">
    <property type="entry name" value="HAMP"/>
    <property type="match status" value="1"/>
</dbReference>
<evidence type="ECO:0000313" key="16">
    <source>
        <dbReference type="Proteomes" id="UP000784880"/>
    </source>
</evidence>
<dbReference type="PROSITE" id="PS50885">
    <property type="entry name" value="HAMP"/>
    <property type="match status" value="1"/>
</dbReference>
<dbReference type="InterPro" id="IPR003594">
    <property type="entry name" value="HATPase_dom"/>
</dbReference>
<evidence type="ECO:0000259" key="14">
    <source>
        <dbReference type="PROSITE" id="PS50885"/>
    </source>
</evidence>
<evidence type="ECO:0000256" key="8">
    <source>
        <dbReference type="ARBA" id="ARBA00022777"/>
    </source>
</evidence>
<keyword evidence="5" id="KW-0597">Phosphoprotein</keyword>
<keyword evidence="7" id="KW-0547">Nucleotide-binding</keyword>
<evidence type="ECO:0000313" key="15">
    <source>
        <dbReference type="EMBL" id="MBU9712154.1"/>
    </source>
</evidence>
<evidence type="ECO:0000259" key="13">
    <source>
        <dbReference type="PROSITE" id="PS50109"/>
    </source>
</evidence>
<evidence type="ECO:0000256" key="5">
    <source>
        <dbReference type="ARBA" id="ARBA00022553"/>
    </source>
</evidence>
<evidence type="ECO:0000256" key="4">
    <source>
        <dbReference type="ARBA" id="ARBA00022475"/>
    </source>
</evidence>
<dbReference type="CDD" id="cd00082">
    <property type="entry name" value="HisKA"/>
    <property type="match status" value="1"/>
</dbReference>
<evidence type="ECO:0000256" key="3">
    <source>
        <dbReference type="ARBA" id="ARBA00012438"/>
    </source>
</evidence>
<evidence type="ECO:0000256" key="10">
    <source>
        <dbReference type="ARBA" id="ARBA00023012"/>
    </source>
</evidence>
<accession>A0ABS6JER9</accession>
<proteinExistence type="predicted"/>
<keyword evidence="4" id="KW-1003">Cell membrane</keyword>
<keyword evidence="6" id="KW-0808">Transferase</keyword>
<dbReference type="SMART" id="SM00388">
    <property type="entry name" value="HisKA"/>
    <property type="match status" value="1"/>
</dbReference>
<comment type="subcellular location">
    <subcellularLocation>
        <location evidence="2">Cell membrane</location>
        <topology evidence="2">Multi-pass membrane protein</topology>
    </subcellularLocation>
</comment>
<evidence type="ECO:0000256" key="6">
    <source>
        <dbReference type="ARBA" id="ARBA00022679"/>
    </source>
</evidence>
<dbReference type="SMART" id="SM00304">
    <property type="entry name" value="HAMP"/>
    <property type="match status" value="1"/>
</dbReference>
<dbReference type="RefSeq" id="WP_217066340.1">
    <property type="nucleotide sequence ID" value="NZ_JAHQCS010000094.1"/>
</dbReference>
<feature type="domain" description="Histidine kinase" evidence="13">
    <location>
        <begin position="238"/>
        <end position="456"/>
    </location>
</feature>
<comment type="catalytic activity">
    <reaction evidence="1">
        <text>ATP + protein L-histidine = ADP + protein N-phospho-L-histidine.</text>
        <dbReference type="EC" id="2.7.13.3"/>
    </reaction>
</comment>
<keyword evidence="12" id="KW-0812">Transmembrane</keyword>
<comment type="caution">
    <text evidence="15">The sequence shown here is derived from an EMBL/GenBank/DDBJ whole genome shotgun (WGS) entry which is preliminary data.</text>
</comment>
<dbReference type="Proteomes" id="UP000784880">
    <property type="component" value="Unassembled WGS sequence"/>
</dbReference>
<reference evidence="15 16" key="1">
    <citation type="submission" date="2021-06" db="EMBL/GenBank/DDBJ databases">
        <title>Bacillus sp. RD4P76, an endophyte from a halophyte.</title>
        <authorList>
            <person name="Sun J.-Q."/>
        </authorList>
    </citation>
    <scope>NUCLEOTIDE SEQUENCE [LARGE SCALE GENOMIC DNA]</scope>
    <source>
        <strain evidence="15 16">CGMCC 1.15917</strain>
    </source>
</reference>
<dbReference type="InterPro" id="IPR003661">
    <property type="entry name" value="HisK_dim/P_dom"/>
</dbReference>
<dbReference type="InterPro" id="IPR050398">
    <property type="entry name" value="HssS/ArlS-like"/>
</dbReference>
<dbReference type="PROSITE" id="PS50109">
    <property type="entry name" value="HIS_KIN"/>
    <property type="match status" value="1"/>
</dbReference>
<evidence type="ECO:0000256" key="7">
    <source>
        <dbReference type="ARBA" id="ARBA00022741"/>
    </source>
</evidence>
<sequence length="461" mass="52980">MGIRVRLLTAFLSIIILPVVTIIGFFAFFSYQLDQLSEEQNLEIDNILSEINQEIIENYHSISETQIFFSQIEHILEQYNIEIIITSEERELLFDSKDIKPVDDDFMFTMRQSQVQTLSGDIYNIEIKSNTLDLSPNQSYNKIITTIFISVGSGILLLIILVIVWTIYISRTILQPLKQIYTATEEMTEGNLSYPIEYKKKDEIGRFINGFNTMRDHLRQSIAKQQQYEQNRKELIATISHDLRTPLQSIKGYVEGINDGIVQNEEMKKRYLQVILSKTEQLDRLIEDLFEFSKIELDQLVMDKILINSGKFFTTLLKDAESDCQQHDVELKVEGSIPSVVLHMDPKRIEQVFTNLIDNALQYGGKRIVVHFETDKEANRLTVHVKDNGPGISEEDVPNIFNRFYRGEKSRSREHGGTGLGLAIVKSIIESHDGTVWVESRLTEGSSFSFSLPVIKGTNHN</sequence>
<dbReference type="CDD" id="cd06225">
    <property type="entry name" value="HAMP"/>
    <property type="match status" value="1"/>
</dbReference>
<evidence type="ECO:0000256" key="2">
    <source>
        <dbReference type="ARBA" id="ARBA00004651"/>
    </source>
</evidence>
<name>A0ABS6JER9_9BACI</name>
<evidence type="ECO:0000256" key="12">
    <source>
        <dbReference type="SAM" id="Phobius"/>
    </source>
</evidence>
<keyword evidence="10" id="KW-0902">Two-component regulatory system</keyword>
<dbReference type="EMBL" id="JAHQCS010000094">
    <property type="protein sequence ID" value="MBU9712154.1"/>
    <property type="molecule type" value="Genomic_DNA"/>
</dbReference>
<dbReference type="CDD" id="cd00075">
    <property type="entry name" value="HATPase"/>
    <property type="match status" value="1"/>
</dbReference>
<keyword evidence="8" id="KW-0418">Kinase</keyword>
<feature type="transmembrane region" description="Helical" evidence="12">
    <location>
        <begin position="7"/>
        <end position="29"/>
    </location>
</feature>
<dbReference type="PANTHER" id="PTHR45528">
    <property type="entry name" value="SENSOR HISTIDINE KINASE CPXA"/>
    <property type="match status" value="1"/>
</dbReference>
<evidence type="ECO:0000256" key="11">
    <source>
        <dbReference type="ARBA" id="ARBA00023136"/>
    </source>
</evidence>
<keyword evidence="9" id="KW-0067">ATP-binding</keyword>
<dbReference type="EC" id="2.7.13.3" evidence="3"/>
<keyword evidence="12" id="KW-1133">Transmembrane helix</keyword>
<keyword evidence="16" id="KW-1185">Reference proteome</keyword>
<keyword evidence="11 12" id="KW-0472">Membrane</keyword>
<evidence type="ECO:0000256" key="9">
    <source>
        <dbReference type="ARBA" id="ARBA00022840"/>
    </source>
</evidence>
<dbReference type="SMART" id="SM00387">
    <property type="entry name" value="HATPase_c"/>
    <property type="match status" value="1"/>
</dbReference>